<organism evidence="2 3">
    <name type="scientific">Mya arenaria</name>
    <name type="common">Soft-shell clam</name>
    <dbReference type="NCBI Taxonomy" id="6604"/>
    <lineage>
        <taxon>Eukaryota</taxon>
        <taxon>Metazoa</taxon>
        <taxon>Spiralia</taxon>
        <taxon>Lophotrochozoa</taxon>
        <taxon>Mollusca</taxon>
        <taxon>Bivalvia</taxon>
        <taxon>Autobranchia</taxon>
        <taxon>Heteroconchia</taxon>
        <taxon>Euheterodonta</taxon>
        <taxon>Imparidentia</taxon>
        <taxon>Neoheterodontei</taxon>
        <taxon>Myida</taxon>
        <taxon>Myoidea</taxon>
        <taxon>Myidae</taxon>
        <taxon>Mya</taxon>
    </lineage>
</organism>
<dbReference type="EMBL" id="CP111018">
    <property type="protein sequence ID" value="WAR11127.1"/>
    <property type="molecule type" value="Genomic_DNA"/>
</dbReference>
<name>A0ABY7EQ89_MYAAR</name>
<keyword evidence="3" id="KW-1185">Reference proteome</keyword>
<reference evidence="2" key="1">
    <citation type="submission" date="2022-11" db="EMBL/GenBank/DDBJ databases">
        <title>Centuries of genome instability and evolution in soft-shell clam transmissible cancer (bioRxiv).</title>
        <authorList>
            <person name="Hart S.F.M."/>
            <person name="Yonemitsu M.A."/>
            <person name="Giersch R.M."/>
            <person name="Beal B.F."/>
            <person name="Arriagada G."/>
            <person name="Davis B.W."/>
            <person name="Ostrander E.A."/>
            <person name="Goff S.P."/>
            <person name="Metzger M.J."/>
        </authorList>
    </citation>
    <scope>NUCLEOTIDE SEQUENCE</scope>
    <source>
        <strain evidence="2">MELC-2E11</strain>
        <tissue evidence="2">Siphon/mantle</tissue>
    </source>
</reference>
<dbReference type="PANTHER" id="PTHR46919">
    <property type="entry name" value="ZINC FINGER, C3HC4 TYPE (RING FINGER) FAMILY PROTEIN"/>
    <property type="match status" value="1"/>
</dbReference>
<evidence type="ECO:0000313" key="2">
    <source>
        <dbReference type="EMBL" id="WAR11127.1"/>
    </source>
</evidence>
<proteinExistence type="predicted"/>
<evidence type="ECO:0000259" key="1">
    <source>
        <dbReference type="Pfam" id="PF25794"/>
    </source>
</evidence>
<dbReference type="InterPro" id="IPR036890">
    <property type="entry name" value="HATPase_C_sf"/>
</dbReference>
<protein>
    <submittedName>
        <fullName evidence="2">SACS-like protein</fullName>
    </submittedName>
</protein>
<accession>A0ABY7EQ89</accession>
<gene>
    <name evidence="2" type="ORF">MAR_036203</name>
</gene>
<dbReference type="PANTHER" id="PTHR46919:SF2">
    <property type="entry name" value="SACSIN"/>
    <property type="match status" value="1"/>
</dbReference>
<dbReference type="Pfam" id="PF25794">
    <property type="entry name" value="SACS"/>
    <property type="match status" value="1"/>
</dbReference>
<dbReference type="Proteomes" id="UP001164746">
    <property type="component" value="Chromosome 7"/>
</dbReference>
<evidence type="ECO:0000313" key="3">
    <source>
        <dbReference type="Proteomes" id="UP001164746"/>
    </source>
</evidence>
<feature type="domain" description="Sacsin/Nov" evidence="1">
    <location>
        <begin position="25"/>
        <end position="241"/>
    </location>
</feature>
<sequence length="757" mass="85729">METDVVQKKKPVFSSFQRPTLIEQLKYILAEYPDGGARTMDILLDARRVNREDESSHAQYTKFFQAPALCVHNDAEFTEQDWQGITMIYNSVKKLDKLKVGRFGLGFKSVFHLTDNPCIISGKRMLLMDPLQPSGCETANMEIGHVGEIEGFDTKAFIKVLDGIFGFSQETLQSGYYKGTLFWFPFREIQTPLSDNLYTVEKVMDLFKAFKQDTPSILLFLKCLSEVTLVKVNRSKPFKRKVYAKVKIANTEVKCLEKRAAFADKVRTMTPESADISSVMEVPIEYFLDESSSSNTTWLVVNYVVSKSASDDLKQLMNDESIGLSPYVGVAAPITTTSHFNGHIFCFLPLPKEGSKLTGLPFHVNGFFALSSNRHHLKWETDEDKNQQQYDKNVHWNHLMTSEVLPRAYRLMYNAAASRSNISGNLEEDVKKVYDLVPDLDNVNENWKSFATNSIKCMQTEYVVFANDVGRWDVCQKCVFGTAGTFDTENIKTSMRSSMKRMGKSYVELDETSLKTLQVVFTTSVVCVSPNLMANFLHESNAYHCLADDTKTDILVYILADKQFDLLHGLELLPLANGTWVCFQKKGHTLYIASAEVLEVFPEFKDRFVRTTLSPKSGIAFQAIAGTGSYPILNFSTDALLTFLREYIKAFVDTAMTNSSKISLPWLKKVWSVVMKHGLEHFKDLRILPLLQEGTFDGTYIVKLVPLTYPYVLSRLNAVTKGFNKNVKKALQLLGLTVLEVLPKWLPKKHCCFAAES</sequence>
<dbReference type="SUPFAM" id="SSF55874">
    <property type="entry name" value="ATPase domain of HSP90 chaperone/DNA topoisomerase II/histidine kinase"/>
    <property type="match status" value="1"/>
</dbReference>
<dbReference type="InterPro" id="IPR058210">
    <property type="entry name" value="SACS/Nov_dom"/>
</dbReference>